<protein>
    <submittedName>
        <fullName evidence="1">Uncharacterized protein</fullName>
    </submittedName>
</protein>
<sequence length="258" mass="29282">MVMGRFSDIVLRRFAVREEEMEMMTVSHLQRSKSISSVNEVKRMPRRQGSDPFPLGDLSNLSPCLTRGDRGSFVRAVNTVKSMQRVSSEDAFSAFFPENTCQKRAVFMLVQIKKIAVSFLARNYPSAIEPLLATIGSRLFTLFYIIKVLPVGNERAAFMDEADNLVKQSQLNPHDCGARETAYAVHFALNIHRAQFRFSAEDMEVVLTKSLACIRSCIERELKLSNKERESMYVFQQVMANTTYPIPKLLIAKPVSNN</sequence>
<proteinExistence type="predicted"/>
<accession>A0ACC2UA56</accession>
<dbReference type="EMBL" id="QTSX02000958">
    <property type="protein sequence ID" value="KAJ9083646.1"/>
    <property type="molecule type" value="Genomic_DNA"/>
</dbReference>
<gene>
    <name evidence="1" type="ORF">DSO57_1032714</name>
</gene>
<comment type="caution">
    <text evidence="1">The sequence shown here is derived from an EMBL/GenBank/DDBJ whole genome shotgun (WGS) entry which is preliminary data.</text>
</comment>
<name>A0ACC2UA56_9FUNG</name>
<evidence type="ECO:0000313" key="1">
    <source>
        <dbReference type="EMBL" id="KAJ9083646.1"/>
    </source>
</evidence>
<organism evidence="1 2">
    <name type="scientific">Entomophthora muscae</name>
    <dbReference type="NCBI Taxonomy" id="34485"/>
    <lineage>
        <taxon>Eukaryota</taxon>
        <taxon>Fungi</taxon>
        <taxon>Fungi incertae sedis</taxon>
        <taxon>Zoopagomycota</taxon>
        <taxon>Entomophthoromycotina</taxon>
        <taxon>Entomophthoromycetes</taxon>
        <taxon>Entomophthorales</taxon>
        <taxon>Entomophthoraceae</taxon>
        <taxon>Entomophthora</taxon>
    </lineage>
</organism>
<dbReference type="Proteomes" id="UP001165960">
    <property type="component" value="Unassembled WGS sequence"/>
</dbReference>
<reference evidence="1" key="1">
    <citation type="submission" date="2022-04" db="EMBL/GenBank/DDBJ databases">
        <title>Genome of the entomopathogenic fungus Entomophthora muscae.</title>
        <authorList>
            <person name="Elya C."/>
            <person name="Lovett B.R."/>
            <person name="Lee E."/>
            <person name="Macias A.M."/>
            <person name="Hajek A.E."/>
            <person name="De Bivort B.L."/>
            <person name="Kasson M.T."/>
            <person name="De Fine Licht H.H."/>
            <person name="Stajich J.E."/>
        </authorList>
    </citation>
    <scope>NUCLEOTIDE SEQUENCE</scope>
    <source>
        <strain evidence="1">Berkeley</strain>
    </source>
</reference>
<keyword evidence="2" id="KW-1185">Reference proteome</keyword>
<evidence type="ECO:0000313" key="2">
    <source>
        <dbReference type="Proteomes" id="UP001165960"/>
    </source>
</evidence>